<protein>
    <submittedName>
        <fullName evidence="1">Uncharacterized protein</fullName>
    </submittedName>
</protein>
<gene>
    <name evidence="1" type="ORF">Afe05nite_85480</name>
</gene>
<dbReference type="AlphaFoldDB" id="A0A919JBP7"/>
<evidence type="ECO:0000313" key="2">
    <source>
        <dbReference type="Proteomes" id="UP000598174"/>
    </source>
</evidence>
<dbReference type="EMBL" id="BOMM01000096">
    <property type="protein sequence ID" value="GIE16708.1"/>
    <property type="molecule type" value="Genomic_DNA"/>
</dbReference>
<organism evidence="1 2">
    <name type="scientific">Paractinoplanes ferrugineus</name>
    <dbReference type="NCBI Taxonomy" id="113564"/>
    <lineage>
        <taxon>Bacteria</taxon>
        <taxon>Bacillati</taxon>
        <taxon>Actinomycetota</taxon>
        <taxon>Actinomycetes</taxon>
        <taxon>Micromonosporales</taxon>
        <taxon>Micromonosporaceae</taxon>
        <taxon>Paractinoplanes</taxon>
    </lineage>
</organism>
<reference evidence="1" key="1">
    <citation type="submission" date="2021-01" db="EMBL/GenBank/DDBJ databases">
        <title>Whole genome shotgun sequence of Actinoplanes ferrugineus NBRC 15555.</title>
        <authorList>
            <person name="Komaki H."/>
            <person name="Tamura T."/>
        </authorList>
    </citation>
    <scope>NUCLEOTIDE SEQUENCE</scope>
    <source>
        <strain evidence="1">NBRC 15555</strain>
    </source>
</reference>
<accession>A0A919JBP7</accession>
<evidence type="ECO:0000313" key="1">
    <source>
        <dbReference type="EMBL" id="GIE16708.1"/>
    </source>
</evidence>
<keyword evidence="2" id="KW-1185">Reference proteome</keyword>
<dbReference type="Gene3D" id="3.40.50.2300">
    <property type="match status" value="1"/>
</dbReference>
<proteinExistence type="predicted"/>
<sequence>MAAAVAGLASWVWRPDPPRQREYVDAKACLLTDEKGILSEPARTVWSAMKDASVQTLVRVQYLQVAGAQTAENAEPYLNTLTVARCGMIVAAGPAQIDAVVRNAEKHLDIQFVTVNGGGPAANVRALDAAAPGKLREELRQRLADLADTAS</sequence>
<name>A0A919JBP7_9ACTN</name>
<dbReference type="Proteomes" id="UP000598174">
    <property type="component" value="Unassembled WGS sequence"/>
</dbReference>
<comment type="caution">
    <text evidence="1">The sequence shown here is derived from an EMBL/GenBank/DDBJ whole genome shotgun (WGS) entry which is preliminary data.</text>
</comment>